<evidence type="ECO:0000259" key="3">
    <source>
        <dbReference type="Pfam" id="PF07627"/>
    </source>
</evidence>
<evidence type="ECO:0000259" key="1">
    <source>
        <dbReference type="Pfam" id="PF07624"/>
    </source>
</evidence>
<feature type="domain" description="Cytochrome C Planctomycete-type" evidence="5">
    <location>
        <begin position="95"/>
        <end position="142"/>
    </location>
</feature>
<reference evidence="8 9" key="1">
    <citation type="submission" date="2017-05" db="EMBL/GenBank/DDBJ databases">
        <authorList>
            <person name="Varghese N."/>
            <person name="Submissions S."/>
        </authorList>
    </citation>
    <scope>NUCLEOTIDE SEQUENCE [LARGE SCALE GENOMIC DNA]</scope>
    <source>
        <strain evidence="8 9">DSM 25457</strain>
    </source>
</reference>
<dbReference type="Pfam" id="PF16841">
    <property type="entry name" value="CBM60"/>
    <property type="match status" value="1"/>
</dbReference>
<dbReference type="InterPro" id="IPR013036">
    <property type="entry name" value="DUF1587"/>
</dbReference>
<sequence length="820" mass="91705">MLRLRTLGPGLVHLRSLKPAYLRDSTEHSPGRAAAESLAAMSTVWPTGTRALRCGRVILFVLLASMITCVPATADDAALQRLFRNELAPLLRTYCYDCHGESDGEGGLSLAADDSADKLVKGRQHWMRAKAQLQLGSMPPADYETMDTVSRDRMVELIDQLANSINCVQNPNAGKVTLRRLNRTEYRNTIRDLTGVDYSPAKDFPGDDVGYGFDTIGDVLSLPPLLMEKYLDAAEDIVGQAIDTVPPPQSFAISVQPLKLKGADQFDGNRSLAMNHNGTVTLSLEAPFYGDYTVTMVVSGDQAGDAPVQIRVASGGKAFTLSIPESDPTEKTVTFRLGKKKHDIDVSFLNDFYASKPYSREKEDRNFFLHNIEVHGTERRSKQLLDADLNPNHRRLLFVTPGKTASFESAAAAVLSRFASRAYRRPASKQEASRLVQFAKQVHDGGATFEESMQVAMQAVLVSPHFLFRVEKPRTPDAQGRMPNINEYELATRISYFLWSSMPDDELLLMAHRGELRDQSKLREKVTRMIHDRRSSRFVGSFASQWLQLRNLERADPDTQVYQGFNETIRESMRIETLMFFSELMKKNQPVTRLIDADFTYLNESLAEFYGIPNVQGEAFRLVSLKDSQRGGLLTHGSILTVTSNPTRTSPVKRGKWILDNLLNMPPAPAPPNVPELDKGPLVGSLRDRMEQHRSNPACAACHKMMDPLGFALENFDAVGQFRTRDGQDEIDASGEMPDGTQFQGASGLRELLGSQRKEQFVRCLVEKLMTYSLGRGTEYYDKCAIDRIMSETQANEFRFVDVIIGIIESDPFQKQGFRE</sequence>
<dbReference type="Proteomes" id="UP001158067">
    <property type="component" value="Unassembled WGS sequence"/>
</dbReference>
<dbReference type="Pfam" id="PF07631">
    <property type="entry name" value="PSD4"/>
    <property type="match status" value="1"/>
</dbReference>
<feature type="domain" description="DUF1587" evidence="2">
    <location>
        <begin position="179"/>
        <end position="242"/>
    </location>
</feature>
<dbReference type="Pfam" id="PF07626">
    <property type="entry name" value="PSD3"/>
    <property type="match status" value="1"/>
</dbReference>
<dbReference type="Pfam" id="PF07637">
    <property type="entry name" value="PSD5"/>
    <property type="match status" value="1"/>
</dbReference>
<proteinExistence type="predicted"/>
<evidence type="ECO:0000259" key="4">
    <source>
        <dbReference type="Pfam" id="PF07631"/>
    </source>
</evidence>
<protein>
    <submittedName>
        <fullName evidence="8">Planctomycete cytochrome C</fullName>
    </submittedName>
</protein>
<name>A0ABY1PNW8_9BACT</name>
<accession>A0ABY1PNW8</accession>
<gene>
    <name evidence="8" type="ORF">SAMN06265222_101342</name>
</gene>
<dbReference type="InterPro" id="IPR011478">
    <property type="entry name" value="DUF1585"/>
</dbReference>
<evidence type="ECO:0000259" key="6">
    <source>
        <dbReference type="Pfam" id="PF07637"/>
    </source>
</evidence>
<dbReference type="Pfam" id="PF07627">
    <property type="entry name" value="PSCyt3"/>
    <property type="match status" value="1"/>
</dbReference>
<dbReference type="InterPro" id="IPR013043">
    <property type="entry name" value="DUF1595"/>
</dbReference>
<dbReference type="InterPro" id="IPR031768">
    <property type="entry name" value="CBM60_xylan-bd"/>
</dbReference>
<dbReference type="EMBL" id="FXUG01000001">
    <property type="protein sequence ID" value="SMP39665.1"/>
    <property type="molecule type" value="Genomic_DNA"/>
</dbReference>
<dbReference type="Gene3D" id="2.60.60.40">
    <property type="match status" value="1"/>
</dbReference>
<feature type="domain" description="DUF1592" evidence="4">
    <location>
        <begin position="485"/>
        <end position="612"/>
    </location>
</feature>
<evidence type="ECO:0000313" key="9">
    <source>
        <dbReference type="Proteomes" id="UP001158067"/>
    </source>
</evidence>
<dbReference type="InterPro" id="IPR013039">
    <property type="entry name" value="DUF1588"/>
</dbReference>
<dbReference type="InterPro" id="IPR013042">
    <property type="entry name" value="DUF1592"/>
</dbReference>
<dbReference type="InterPro" id="IPR011429">
    <property type="entry name" value="Cyt_c_Planctomycete-type"/>
</dbReference>
<dbReference type="Pfam" id="PF07635">
    <property type="entry name" value="PSCyt1"/>
    <property type="match status" value="1"/>
</dbReference>
<feature type="domain" description="Carbohydrate binding module xylan-binding" evidence="7">
    <location>
        <begin position="293"/>
        <end position="382"/>
    </location>
</feature>
<evidence type="ECO:0000259" key="5">
    <source>
        <dbReference type="Pfam" id="PF07635"/>
    </source>
</evidence>
<organism evidence="8 9">
    <name type="scientific">Neorhodopirellula lusitana</name>
    <dbReference type="NCBI Taxonomy" id="445327"/>
    <lineage>
        <taxon>Bacteria</taxon>
        <taxon>Pseudomonadati</taxon>
        <taxon>Planctomycetota</taxon>
        <taxon>Planctomycetia</taxon>
        <taxon>Pirellulales</taxon>
        <taxon>Pirellulaceae</taxon>
        <taxon>Neorhodopirellula</taxon>
    </lineage>
</organism>
<evidence type="ECO:0000259" key="7">
    <source>
        <dbReference type="Pfam" id="PF16841"/>
    </source>
</evidence>
<feature type="domain" description="DUF1585" evidence="1">
    <location>
        <begin position="739"/>
        <end position="813"/>
    </location>
</feature>
<keyword evidence="9" id="KW-1185">Reference proteome</keyword>
<comment type="caution">
    <text evidence="8">The sequence shown here is derived from an EMBL/GenBank/DDBJ whole genome shotgun (WGS) entry which is preliminary data.</text>
</comment>
<evidence type="ECO:0000313" key="8">
    <source>
        <dbReference type="EMBL" id="SMP39665.1"/>
    </source>
</evidence>
<dbReference type="Pfam" id="PF07624">
    <property type="entry name" value="PSD2"/>
    <property type="match status" value="1"/>
</dbReference>
<feature type="domain" description="DUF1595" evidence="6">
    <location>
        <begin position="411"/>
        <end position="471"/>
    </location>
</feature>
<evidence type="ECO:0000259" key="2">
    <source>
        <dbReference type="Pfam" id="PF07626"/>
    </source>
</evidence>
<feature type="domain" description="DUF1588" evidence="3">
    <location>
        <begin position="630"/>
        <end position="726"/>
    </location>
</feature>